<keyword evidence="4" id="KW-0812">Transmembrane</keyword>
<dbReference type="InterPro" id="IPR004358">
    <property type="entry name" value="Sig_transdc_His_kin-like_C"/>
</dbReference>
<dbReference type="Gene3D" id="3.30.450.40">
    <property type="match status" value="1"/>
</dbReference>
<dbReference type="PANTHER" id="PTHR43547:SF2">
    <property type="entry name" value="HYBRID SIGNAL TRANSDUCTION HISTIDINE KINASE C"/>
    <property type="match status" value="1"/>
</dbReference>
<feature type="transmembrane region" description="Helical" evidence="4">
    <location>
        <begin position="134"/>
        <end position="152"/>
    </location>
</feature>
<evidence type="ECO:0000256" key="4">
    <source>
        <dbReference type="SAM" id="Phobius"/>
    </source>
</evidence>
<evidence type="ECO:0000256" key="2">
    <source>
        <dbReference type="ARBA" id="ARBA00012438"/>
    </source>
</evidence>
<feature type="transmembrane region" description="Helical" evidence="4">
    <location>
        <begin position="164"/>
        <end position="188"/>
    </location>
</feature>
<dbReference type="InterPro" id="IPR005467">
    <property type="entry name" value="His_kinase_dom"/>
</dbReference>
<dbReference type="SUPFAM" id="SSF55781">
    <property type="entry name" value="GAF domain-like"/>
    <property type="match status" value="1"/>
</dbReference>
<dbReference type="InterPro" id="IPR003594">
    <property type="entry name" value="HATPase_dom"/>
</dbReference>
<feature type="transmembrane region" description="Helical" evidence="4">
    <location>
        <begin position="194"/>
        <end position="213"/>
    </location>
</feature>
<dbReference type="GO" id="GO:0000155">
    <property type="term" value="F:phosphorelay sensor kinase activity"/>
    <property type="evidence" value="ECO:0007669"/>
    <property type="project" value="TreeGrafter"/>
</dbReference>
<feature type="transmembrane region" description="Helical" evidence="4">
    <location>
        <begin position="38"/>
        <end position="56"/>
    </location>
</feature>
<evidence type="ECO:0000256" key="3">
    <source>
        <dbReference type="ARBA" id="ARBA00022553"/>
    </source>
</evidence>
<feature type="transmembrane region" description="Helical" evidence="4">
    <location>
        <begin position="262"/>
        <end position="280"/>
    </location>
</feature>
<dbReference type="Gene3D" id="3.30.565.10">
    <property type="entry name" value="Histidine kinase-like ATPase, C-terminal domain"/>
    <property type="match status" value="1"/>
</dbReference>
<dbReference type="InterPro" id="IPR014265">
    <property type="entry name" value="XrtA/PrsK"/>
</dbReference>
<feature type="domain" description="Histidine kinase" evidence="5">
    <location>
        <begin position="478"/>
        <end position="679"/>
    </location>
</feature>
<feature type="transmembrane region" description="Helical" evidence="4">
    <location>
        <begin position="234"/>
        <end position="256"/>
    </location>
</feature>
<evidence type="ECO:0000313" key="7">
    <source>
        <dbReference type="Proteomes" id="UP000282977"/>
    </source>
</evidence>
<dbReference type="NCBIfam" id="TIGR02916">
    <property type="entry name" value="PEP_his_kin"/>
    <property type="match status" value="1"/>
</dbReference>
<name>A0A437J5M9_9SPHN</name>
<feature type="transmembrane region" description="Helical" evidence="4">
    <location>
        <begin position="12"/>
        <end position="31"/>
    </location>
</feature>
<dbReference type="RefSeq" id="WP_127691620.1">
    <property type="nucleotide sequence ID" value="NZ_RZUL01000005.1"/>
</dbReference>
<accession>A0A437J5M9</accession>
<dbReference type="InterPro" id="IPR036890">
    <property type="entry name" value="HATPase_C_sf"/>
</dbReference>
<feature type="transmembrane region" description="Helical" evidence="4">
    <location>
        <begin position="62"/>
        <end position="83"/>
    </location>
</feature>
<proteinExistence type="predicted"/>
<keyword evidence="3" id="KW-0597">Phosphoprotein</keyword>
<keyword evidence="7" id="KW-1185">Reference proteome</keyword>
<dbReference type="Pfam" id="PF02518">
    <property type="entry name" value="HATPase_c"/>
    <property type="match status" value="1"/>
</dbReference>
<dbReference type="SMART" id="SM00387">
    <property type="entry name" value="HATPase_c"/>
    <property type="match status" value="1"/>
</dbReference>
<dbReference type="PROSITE" id="PS50109">
    <property type="entry name" value="HIS_KIN"/>
    <property type="match status" value="1"/>
</dbReference>
<feature type="transmembrane region" description="Helical" evidence="4">
    <location>
        <begin position="95"/>
        <end position="114"/>
    </location>
</feature>
<dbReference type="InterPro" id="IPR029016">
    <property type="entry name" value="GAF-like_dom_sf"/>
</dbReference>
<protein>
    <recommendedName>
        <fullName evidence="2">histidine kinase</fullName>
        <ecNumber evidence="2">2.7.13.3</ecNumber>
    </recommendedName>
</protein>
<evidence type="ECO:0000313" key="6">
    <source>
        <dbReference type="EMBL" id="RVT39924.1"/>
    </source>
</evidence>
<organism evidence="6 7">
    <name type="scientific">Sphingobium algorifonticola</name>
    <dbReference type="NCBI Taxonomy" id="2008318"/>
    <lineage>
        <taxon>Bacteria</taxon>
        <taxon>Pseudomonadati</taxon>
        <taxon>Pseudomonadota</taxon>
        <taxon>Alphaproteobacteria</taxon>
        <taxon>Sphingomonadales</taxon>
        <taxon>Sphingomonadaceae</taxon>
        <taxon>Sphingobium</taxon>
    </lineage>
</organism>
<dbReference type="SUPFAM" id="SSF55874">
    <property type="entry name" value="ATPase domain of HSP90 chaperone/DNA topoisomerase II/histidine kinase"/>
    <property type="match status" value="1"/>
</dbReference>
<evidence type="ECO:0000259" key="5">
    <source>
        <dbReference type="PROSITE" id="PS50109"/>
    </source>
</evidence>
<dbReference type="OrthoDB" id="9785691at2"/>
<reference evidence="6 7" key="1">
    <citation type="submission" date="2019-01" db="EMBL/GenBank/DDBJ databases">
        <authorList>
            <person name="Chen W.-M."/>
        </authorList>
    </citation>
    <scope>NUCLEOTIDE SEQUENCE [LARGE SCALE GENOMIC DNA]</scope>
    <source>
        <strain evidence="6 7">TLA-22</strain>
    </source>
</reference>
<dbReference type="EC" id="2.7.13.3" evidence="2"/>
<dbReference type="Proteomes" id="UP000282977">
    <property type="component" value="Unassembled WGS sequence"/>
</dbReference>
<dbReference type="AlphaFoldDB" id="A0A437J5M9"/>
<comment type="catalytic activity">
    <reaction evidence="1">
        <text>ATP + protein L-histidine = ADP + protein N-phospho-L-histidine.</text>
        <dbReference type="EC" id="2.7.13.3"/>
    </reaction>
</comment>
<dbReference type="CDD" id="cd00075">
    <property type="entry name" value="HATPase"/>
    <property type="match status" value="1"/>
</dbReference>
<sequence>MSLSLQIIGDAGYALAAALFAALAIFVLRGSVNSIERALLCAGTFLTAAWALHTAVNSVSAPLSGLFESVRNGTWLLFMFALLRRGEGRLTRHPLSLSLIYAVLGGLLLLQTSADLAPAHLVADNFAALVRFSVMLRMMFAIGALVLVHNLFTISAPEGRARIVMVMAALAAMWTYDLNLYSIALISADNVSELYALRGAGMAVLAVVMGLGLRGGGAWRLRLSRTVTFRSLSIAAVGLYCVAFALVVMGIESVAGPYAREIEIALLFTTLVGAIVMLPSQRFRALVKMQVAKHFFQHRYDYRAEWIRFVDTIGAPGEGAAPLHARVVKAMADITESTGGLLLLPDGGGGLALECRWNWADVPVPAIALDPTDVAALERSGAIMDLDAARAKGGVAGVASWMLMDLNAWALVPLVHFDRLAGAILLSRPLVDRRLDWEDFDMLRAAGRQVASYLREAQGQQALDDARRFDEFNRRFAFIMHDLKNLVSQLSLLSHNAERHAENPAFRADMLLTLRESVGRMNDLLARLSQHNNARAEEPRPTDVLSIARIVALSRARQHRIDVRGEAPLALADPQRVEQILIHLVQNAIDASAPDVPVTLCLGVRDGQACIDVIDQGSGMSAEFIRRDLFQPFASSKPGGFGIGAFEARALALSMGGRLDVESSPGEGSRFTLRLPLADAAVAVPPANDEQERAA</sequence>
<keyword evidence="4" id="KW-1133">Transmembrane helix</keyword>
<dbReference type="EMBL" id="RZUL01000005">
    <property type="protein sequence ID" value="RVT39924.1"/>
    <property type="molecule type" value="Genomic_DNA"/>
</dbReference>
<keyword evidence="6" id="KW-0808">Transferase</keyword>
<keyword evidence="6" id="KW-0418">Kinase</keyword>
<evidence type="ECO:0000256" key="1">
    <source>
        <dbReference type="ARBA" id="ARBA00000085"/>
    </source>
</evidence>
<gene>
    <name evidence="6" type="primary">prsK</name>
    <name evidence="6" type="ORF">ENE74_13895</name>
</gene>
<keyword evidence="4" id="KW-0472">Membrane</keyword>
<dbReference type="PANTHER" id="PTHR43547">
    <property type="entry name" value="TWO-COMPONENT HISTIDINE KINASE"/>
    <property type="match status" value="1"/>
</dbReference>
<dbReference type="PRINTS" id="PR00344">
    <property type="entry name" value="BCTRLSENSOR"/>
</dbReference>
<comment type="caution">
    <text evidence="6">The sequence shown here is derived from an EMBL/GenBank/DDBJ whole genome shotgun (WGS) entry which is preliminary data.</text>
</comment>